<evidence type="ECO:0000256" key="3">
    <source>
        <dbReference type="ARBA" id="ARBA00022475"/>
    </source>
</evidence>
<comment type="caution">
    <text evidence="9">The sequence shown here is derived from an EMBL/GenBank/DDBJ whole genome shotgun (WGS) entry which is preliminary data.</text>
</comment>
<feature type="domain" description="Major facilitator superfamily (MFS) profile" evidence="8">
    <location>
        <begin position="229"/>
        <end position="441"/>
    </location>
</feature>
<keyword evidence="3" id="KW-1003">Cell membrane</keyword>
<dbReference type="InterPro" id="IPR036259">
    <property type="entry name" value="MFS_trans_sf"/>
</dbReference>
<dbReference type="PROSITE" id="PS50850">
    <property type="entry name" value="MFS"/>
    <property type="match status" value="1"/>
</dbReference>
<feature type="transmembrane region" description="Helical" evidence="7">
    <location>
        <begin position="87"/>
        <end position="107"/>
    </location>
</feature>
<dbReference type="Gene3D" id="1.20.1250.20">
    <property type="entry name" value="MFS general substrate transporter like domains"/>
    <property type="match status" value="1"/>
</dbReference>
<gene>
    <name evidence="9" type="ORF">CARN3_1387</name>
</gene>
<organism evidence="9">
    <name type="scientific">mine drainage metagenome</name>
    <dbReference type="NCBI Taxonomy" id="410659"/>
    <lineage>
        <taxon>unclassified sequences</taxon>
        <taxon>metagenomes</taxon>
        <taxon>ecological metagenomes</taxon>
    </lineage>
</organism>
<proteinExistence type="predicted"/>
<dbReference type="AlphaFoldDB" id="E6PZK8"/>
<name>E6PZK8_9ZZZZ</name>
<dbReference type="Pfam" id="PF05977">
    <property type="entry name" value="MFS_3"/>
    <property type="match status" value="1"/>
</dbReference>
<feature type="transmembrane region" description="Helical" evidence="7">
    <location>
        <begin position="391"/>
        <end position="416"/>
    </location>
</feature>
<keyword evidence="2" id="KW-0813">Transport</keyword>
<dbReference type="InterPro" id="IPR020846">
    <property type="entry name" value="MFS_dom"/>
</dbReference>
<feature type="transmembrane region" description="Helical" evidence="7">
    <location>
        <begin position="238"/>
        <end position="259"/>
    </location>
</feature>
<evidence type="ECO:0000256" key="5">
    <source>
        <dbReference type="ARBA" id="ARBA00022989"/>
    </source>
</evidence>
<protein>
    <submittedName>
        <fullName evidence="9">Major facilitator superfamily MFS_1</fullName>
    </submittedName>
</protein>
<evidence type="ECO:0000256" key="4">
    <source>
        <dbReference type="ARBA" id="ARBA00022692"/>
    </source>
</evidence>
<reference evidence="9" key="1">
    <citation type="submission" date="2009-10" db="EMBL/GenBank/DDBJ databases">
        <title>Diversity of trophic interactions inside an arsenic-rich microbial ecosystem.</title>
        <authorList>
            <person name="Bertin P.N."/>
            <person name="Heinrich-Salmeron A."/>
            <person name="Pelletier E."/>
            <person name="Goulhen-Chollet F."/>
            <person name="Arsene-Ploetze F."/>
            <person name="Gallien S."/>
            <person name="Calteau A."/>
            <person name="Vallenet D."/>
            <person name="Casiot C."/>
            <person name="Chane-Woon-Ming B."/>
            <person name="Giloteaux L."/>
            <person name="Barakat M."/>
            <person name="Bonnefoy V."/>
            <person name="Bruneel O."/>
            <person name="Chandler M."/>
            <person name="Cleiss J."/>
            <person name="Duran R."/>
            <person name="Elbaz-Poulichet F."/>
            <person name="Fonknechten N."/>
            <person name="Lauga B."/>
            <person name="Mornico D."/>
            <person name="Ortet P."/>
            <person name="Schaeffer C."/>
            <person name="Siguier P."/>
            <person name="Alexander Thil Smith A."/>
            <person name="Van Dorsselaer A."/>
            <person name="Weissenbach J."/>
            <person name="Medigue C."/>
            <person name="Le Paslier D."/>
        </authorList>
    </citation>
    <scope>NUCLEOTIDE SEQUENCE</scope>
</reference>
<dbReference type="PANTHER" id="PTHR23513">
    <property type="entry name" value="INTEGRAL MEMBRANE EFFLUX PROTEIN-RELATED"/>
    <property type="match status" value="1"/>
</dbReference>
<evidence type="ECO:0000256" key="1">
    <source>
        <dbReference type="ARBA" id="ARBA00004651"/>
    </source>
</evidence>
<sequence length="441" mass="47687">MSSLTPLQNYSHAWRALRHRNFQLFFSGQSISLIGTWMTRVATAWLVYRLTHSAILLGTISFAGQIPTFLLAPFAGVMVDRLDLRKVLVYTQALAMAQSLILAALTLTHRITVRELLVLSAFQGVVNAFDMPGRQSFMLEMIEHRDDLSNAIAINSSMVNFARLLGPSLAGILIAATSEGWCFLIDGVSYIAVIYSLLAMRLNPAHREAAALRAQASMLTQLSEGWNYVRGFAPIRSILLLFAVVSLMGWPFTVLMPIFAAQVLRGGPHTLGFLMGATGVGALISGLSLVLRKSVRGLLRMIPLAAAIFGVGLIGFGLSHQLWLSMLLQLVVGFGMMQGLTSSNTIIQTIIPEDKRGRVMSYYTIAFVGMAPFGSLLAGALAHLIGAQNTVILSGAAWILGGAWVALQMPAIRLILRPIYEQLGISPTTPVSSSTNSISTN</sequence>
<keyword evidence="6 7" id="KW-0472">Membrane</keyword>
<accession>E6PZK8</accession>
<dbReference type="InterPro" id="IPR010290">
    <property type="entry name" value="TM_effector"/>
</dbReference>
<dbReference type="GO" id="GO:0022857">
    <property type="term" value="F:transmembrane transporter activity"/>
    <property type="evidence" value="ECO:0007669"/>
    <property type="project" value="InterPro"/>
</dbReference>
<feature type="transmembrane region" description="Helical" evidence="7">
    <location>
        <begin position="24"/>
        <end position="48"/>
    </location>
</feature>
<feature type="transmembrane region" description="Helical" evidence="7">
    <location>
        <begin position="322"/>
        <end position="341"/>
    </location>
</feature>
<evidence type="ECO:0000259" key="8">
    <source>
        <dbReference type="PROSITE" id="PS50850"/>
    </source>
</evidence>
<evidence type="ECO:0000256" key="7">
    <source>
        <dbReference type="SAM" id="Phobius"/>
    </source>
</evidence>
<feature type="transmembrane region" description="Helical" evidence="7">
    <location>
        <begin position="271"/>
        <end position="291"/>
    </location>
</feature>
<evidence type="ECO:0000313" key="9">
    <source>
        <dbReference type="EMBL" id="CBI00367.1"/>
    </source>
</evidence>
<feature type="transmembrane region" description="Helical" evidence="7">
    <location>
        <begin position="298"/>
        <end position="316"/>
    </location>
</feature>
<keyword evidence="5 7" id="KW-1133">Transmembrane helix</keyword>
<dbReference type="SUPFAM" id="SSF103473">
    <property type="entry name" value="MFS general substrate transporter"/>
    <property type="match status" value="1"/>
</dbReference>
<dbReference type="PANTHER" id="PTHR23513:SF11">
    <property type="entry name" value="STAPHYLOFERRIN A TRANSPORTER"/>
    <property type="match status" value="1"/>
</dbReference>
<dbReference type="GO" id="GO:0005886">
    <property type="term" value="C:plasma membrane"/>
    <property type="evidence" value="ECO:0007669"/>
    <property type="project" value="UniProtKB-SubCell"/>
</dbReference>
<dbReference type="CDD" id="cd06173">
    <property type="entry name" value="MFS_MefA_like"/>
    <property type="match status" value="1"/>
</dbReference>
<feature type="transmembrane region" description="Helical" evidence="7">
    <location>
        <begin position="362"/>
        <end position="385"/>
    </location>
</feature>
<dbReference type="EMBL" id="CABN01000128">
    <property type="protein sequence ID" value="CBI00367.1"/>
    <property type="molecule type" value="Genomic_DNA"/>
</dbReference>
<evidence type="ECO:0000256" key="6">
    <source>
        <dbReference type="ARBA" id="ARBA00023136"/>
    </source>
</evidence>
<evidence type="ECO:0000256" key="2">
    <source>
        <dbReference type="ARBA" id="ARBA00022448"/>
    </source>
</evidence>
<comment type="subcellular location">
    <subcellularLocation>
        <location evidence="1">Cell membrane</location>
        <topology evidence="1">Multi-pass membrane protein</topology>
    </subcellularLocation>
</comment>
<feature type="transmembrane region" description="Helical" evidence="7">
    <location>
        <begin position="54"/>
        <end position="75"/>
    </location>
</feature>
<keyword evidence="4 7" id="KW-0812">Transmembrane</keyword>